<feature type="compositionally biased region" description="Low complexity" evidence="2">
    <location>
        <begin position="630"/>
        <end position="648"/>
    </location>
</feature>
<dbReference type="Proteomes" id="UP001255856">
    <property type="component" value="Unassembled WGS sequence"/>
</dbReference>
<dbReference type="Pfam" id="PF08238">
    <property type="entry name" value="Sel1"/>
    <property type="match status" value="7"/>
</dbReference>
<evidence type="ECO:0000256" key="3">
    <source>
        <dbReference type="SAM" id="Phobius"/>
    </source>
</evidence>
<feature type="signal peptide" evidence="4">
    <location>
        <begin position="1"/>
        <end position="21"/>
    </location>
</feature>
<feature type="region of interest" description="Disordered" evidence="2">
    <location>
        <begin position="698"/>
        <end position="729"/>
    </location>
</feature>
<feature type="compositionally biased region" description="Low complexity" evidence="2">
    <location>
        <begin position="719"/>
        <end position="729"/>
    </location>
</feature>
<name>A0AAD9IJ71_PROWI</name>
<dbReference type="InterPro" id="IPR006597">
    <property type="entry name" value="Sel1-like"/>
</dbReference>
<evidence type="ECO:0000313" key="5">
    <source>
        <dbReference type="EMBL" id="KAK2077615.1"/>
    </source>
</evidence>
<feature type="region of interest" description="Disordered" evidence="2">
    <location>
        <begin position="606"/>
        <end position="648"/>
    </location>
</feature>
<evidence type="ECO:0000313" key="6">
    <source>
        <dbReference type="Proteomes" id="UP001255856"/>
    </source>
</evidence>
<organism evidence="5 6">
    <name type="scientific">Prototheca wickerhamii</name>
    <dbReference type="NCBI Taxonomy" id="3111"/>
    <lineage>
        <taxon>Eukaryota</taxon>
        <taxon>Viridiplantae</taxon>
        <taxon>Chlorophyta</taxon>
        <taxon>core chlorophytes</taxon>
        <taxon>Trebouxiophyceae</taxon>
        <taxon>Chlorellales</taxon>
        <taxon>Chlorellaceae</taxon>
        <taxon>Prototheca</taxon>
    </lineage>
</organism>
<feature type="transmembrane region" description="Helical" evidence="3">
    <location>
        <begin position="750"/>
        <end position="768"/>
    </location>
</feature>
<evidence type="ECO:0000256" key="4">
    <source>
        <dbReference type="SAM" id="SignalP"/>
    </source>
</evidence>
<evidence type="ECO:0000256" key="2">
    <source>
        <dbReference type="SAM" id="MobiDB-lite"/>
    </source>
</evidence>
<feature type="compositionally biased region" description="Basic and acidic residues" evidence="2">
    <location>
        <begin position="699"/>
        <end position="712"/>
    </location>
</feature>
<keyword evidence="6" id="KW-1185">Reference proteome</keyword>
<dbReference type="GO" id="GO:0005789">
    <property type="term" value="C:endoplasmic reticulum membrane"/>
    <property type="evidence" value="ECO:0007669"/>
    <property type="project" value="TreeGrafter"/>
</dbReference>
<keyword evidence="4" id="KW-0732">Signal</keyword>
<dbReference type="AlphaFoldDB" id="A0AAD9IJ71"/>
<comment type="caution">
    <text evidence="5">The sequence shown here is derived from an EMBL/GenBank/DDBJ whole genome shotgun (WGS) entry which is preliminary data.</text>
</comment>
<protein>
    <submittedName>
        <fullName evidence="5">Uncharacterized protein</fullName>
    </submittedName>
</protein>
<dbReference type="SUPFAM" id="SSF81901">
    <property type="entry name" value="HCP-like"/>
    <property type="match status" value="3"/>
</dbReference>
<feature type="chain" id="PRO_5042209244" evidence="4">
    <location>
        <begin position="22"/>
        <end position="786"/>
    </location>
</feature>
<keyword evidence="3" id="KW-1133">Transmembrane helix</keyword>
<keyword evidence="3" id="KW-0472">Membrane</keyword>
<accession>A0AAD9IJ71</accession>
<evidence type="ECO:0000256" key="1">
    <source>
        <dbReference type="ARBA" id="ARBA00038101"/>
    </source>
</evidence>
<gene>
    <name evidence="5" type="ORF">QBZ16_004460</name>
</gene>
<dbReference type="EMBL" id="JASFZW010000006">
    <property type="protein sequence ID" value="KAK2077615.1"/>
    <property type="molecule type" value="Genomic_DNA"/>
</dbReference>
<proteinExistence type="inferred from homology"/>
<dbReference type="PANTHER" id="PTHR11102:SF147">
    <property type="entry name" value="SEL1L ADAPTOR SUBUNIT OF ERAD E3 UBIQUITIN LIGASE"/>
    <property type="match status" value="1"/>
</dbReference>
<dbReference type="InterPro" id="IPR011990">
    <property type="entry name" value="TPR-like_helical_dom_sf"/>
</dbReference>
<dbReference type="GO" id="GO:0036503">
    <property type="term" value="P:ERAD pathway"/>
    <property type="evidence" value="ECO:0007669"/>
    <property type="project" value="TreeGrafter"/>
</dbReference>
<comment type="similarity">
    <text evidence="1">Belongs to the sel-1 family.</text>
</comment>
<dbReference type="PANTHER" id="PTHR11102">
    <property type="entry name" value="SEL-1-LIKE PROTEIN"/>
    <property type="match status" value="1"/>
</dbReference>
<reference evidence="5" key="1">
    <citation type="submission" date="2021-01" db="EMBL/GenBank/DDBJ databases">
        <authorList>
            <person name="Eckstrom K.M.E."/>
        </authorList>
    </citation>
    <scope>NUCLEOTIDE SEQUENCE</scope>
    <source>
        <strain evidence="5">UVCC 0001</strain>
    </source>
</reference>
<sequence>MPTRFAWTLLLASTLLLLATASEVEDASSSEAYLPDRQYRRAIAIRDDPESTPAQLESAVNLLMAAAGIESISLGRAEAPARVLTARDVRVVTAANASQHQEALRELAALYLEGSAGVPFLPAVSDALLRRLAAGGLPEAQADLAMHLALGVELAAPGGGNPDRALFALRRPSPGEALALYGLAAGAGDGAAQAALGFRHLHGLGVPRDCAAAALHYGAAALGVVRAAAAPGGLAPQHRLRLGIGAPPVSQQLARYDPLQEVLHYQWFADFGHAEAARAVAVALGAEGDPRAVDYLRQAAAAGDVEAQARLGHAFVGGIGVAADNATALSWFKKAAEKGHPSALLGLGLMHLEGRGVPRSYEKAYLALRQAAETSVAMGGWSGVGEVYFYLGKLLAGGWLGAGPSILMIGTKRLLHLRGWGVSADVSRAAANWELGSRQGHVLASYNLALLHLGNHTSARRPCAAGVALLKRVVERGWATEQEAHEDWIAGADDWALLGYLKAAEMGFRDAALNAAWLLRRGRGFADEAGVAPALALALLRRAAAQGSVSARRELGDAAWYGRGARAATPPRPRGATWRPAPSATRRACSTSRCCTPWARACRATRPSRGATSTPRAWPGRARPARPSRSRWPACARRSSGSARSRARLPAAWAAAVGRLASRWARAQLEGMGEADASKEEEDFKEPPPVLALYEAASEDEHSDGRSDEHSKAGAAGLPSQSSPHSSRQRPLGWLEAIDMAILSMTDLEIAVMLLLIIVLGGCVALLARWRAARLPVPPGRPRPAF</sequence>
<dbReference type="SMART" id="SM00671">
    <property type="entry name" value="SEL1"/>
    <property type="match status" value="7"/>
</dbReference>
<dbReference type="Gene3D" id="1.25.40.10">
    <property type="entry name" value="Tetratricopeptide repeat domain"/>
    <property type="match status" value="3"/>
</dbReference>
<dbReference type="InterPro" id="IPR050767">
    <property type="entry name" value="Sel1_AlgK"/>
</dbReference>
<keyword evidence="3" id="KW-0812">Transmembrane</keyword>